<comment type="caution">
    <text evidence="1">The sequence shown here is derived from an EMBL/GenBank/DDBJ whole genome shotgun (WGS) entry which is preliminary data.</text>
</comment>
<name>A0ABW2BNT9_9HYPH</name>
<dbReference type="Proteomes" id="UP001596292">
    <property type="component" value="Unassembled WGS sequence"/>
</dbReference>
<evidence type="ECO:0000313" key="2">
    <source>
        <dbReference type="Proteomes" id="UP001596292"/>
    </source>
</evidence>
<proteinExistence type="predicted"/>
<dbReference type="EMBL" id="JBHSWN010000001">
    <property type="protein sequence ID" value="MFC6791870.1"/>
    <property type="molecule type" value="Genomic_DNA"/>
</dbReference>
<reference evidence="2" key="1">
    <citation type="journal article" date="2019" name="Int. J. Syst. Evol. Microbiol.">
        <title>The Global Catalogue of Microorganisms (GCM) 10K type strain sequencing project: providing services to taxonomists for standard genome sequencing and annotation.</title>
        <authorList>
            <consortium name="The Broad Institute Genomics Platform"/>
            <consortium name="The Broad Institute Genome Sequencing Center for Infectious Disease"/>
            <person name="Wu L."/>
            <person name="Ma J."/>
        </authorList>
    </citation>
    <scope>NUCLEOTIDE SEQUENCE [LARGE SCALE GENOMIC DNA]</scope>
    <source>
        <strain evidence="2">CCUG 48316</strain>
    </source>
</reference>
<dbReference type="RefSeq" id="WP_378973135.1">
    <property type="nucleotide sequence ID" value="NZ_JBHSWN010000001.1"/>
</dbReference>
<gene>
    <name evidence="1" type="ORF">ACFQE0_21075</name>
</gene>
<sequence length="81" mass="8370">MPLDLSSDPIVLAGACSIEEAEPLLEALRADPARPVDVRSLEHAHTAILQVLMACAARLVGLPADPVAAACLAGCGREERA</sequence>
<evidence type="ECO:0000313" key="1">
    <source>
        <dbReference type="EMBL" id="MFC6791870.1"/>
    </source>
</evidence>
<protein>
    <submittedName>
        <fullName evidence="1">Uncharacterized protein</fullName>
    </submittedName>
</protein>
<accession>A0ABW2BNT9</accession>
<organism evidence="1 2">
    <name type="scientific">Methylobacterium komagatae</name>
    <dbReference type="NCBI Taxonomy" id="374425"/>
    <lineage>
        <taxon>Bacteria</taxon>
        <taxon>Pseudomonadati</taxon>
        <taxon>Pseudomonadota</taxon>
        <taxon>Alphaproteobacteria</taxon>
        <taxon>Hyphomicrobiales</taxon>
        <taxon>Methylobacteriaceae</taxon>
        <taxon>Methylobacterium</taxon>
    </lineage>
</organism>
<keyword evidence="2" id="KW-1185">Reference proteome</keyword>